<dbReference type="Pfam" id="PF06985">
    <property type="entry name" value="HET"/>
    <property type="match status" value="1"/>
</dbReference>
<dbReference type="EMBL" id="MU860505">
    <property type="protein sequence ID" value="KAK4233654.1"/>
    <property type="molecule type" value="Genomic_DNA"/>
</dbReference>
<feature type="domain" description="Heterokaryon incompatibility" evidence="1">
    <location>
        <begin position="48"/>
        <end position="198"/>
    </location>
</feature>
<gene>
    <name evidence="2" type="ORF">C8A03DRAFT_38627</name>
</gene>
<proteinExistence type="predicted"/>
<dbReference type="PANTHER" id="PTHR24148:SF73">
    <property type="entry name" value="HET DOMAIN PROTEIN (AFU_ORTHOLOGUE AFUA_8G01020)"/>
    <property type="match status" value="1"/>
</dbReference>
<dbReference type="Proteomes" id="UP001303760">
    <property type="component" value="Unassembled WGS sequence"/>
</dbReference>
<evidence type="ECO:0000313" key="3">
    <source>
        <dbReference type="Proteomes" id="UP001303760"/>
    </source>
</evidence>
<reference evidence="2" key="2">
    <citation type="submission" date="2023-05" db="EMBL/GenBank/DDBJ databases">
        <authorList>
            <consortium name="Lawrence Berkeley National Laboratory"/>
            <person name="Steindorff A."/>
            <person name="Hensen N."/>
            <person name="Bonometti L."/>
            <person name="Westerberg I."/>
            <person name="Brannstrom I.O."/>
            <person name="Guillou S."/>
            <person name="Cros-Aarteil S."/>
            <person name="Calhoun S."/>
            <person name="Haridas S."/>
            <person name="Kuo A."/>
            <person name="Mondo S."/>
            <person name="Pangilinan J."/>
            <person name="Riley R."/>
            <person name="Labutti K."/>
            <person name="Andreopoulos B."/>
            <person name="Lipzen A."/>
            <person name="Chen C."/>
            <person name="Yanf M."/>
            <person name="Daum C."/>
            <person name="Ng V."/>
            <person name="Clum A."/>
            <person name="Ohm R."/>
            <person name="Martin F."/>
            <person name="Silar P."/>
            <person name="Natvig D."/>
            <person name="Lalanne C."/>
            <person name="Gautier V."/>
            <person name="Ament-Velasquez S.L."/>
            <person name="Kruys A."/>
            <person name="Hutchinson M.I."/>
            <person name="Powell A.J."/>
            <person name="Barry K."/>
            <person name="Miller A.N."/>
            <person name="Grigoriev I.V."/>
            <person name="Debuchy R."/>
            <person name="Gladieux P."/>
            <person name="Thoren M.H."/>
            <person name="Johannesson H."/>
        </authorList>
    </citation>
    <scope>NUCLEOTIDE SEQUENCE</scope>
    <source>
        <strain evidence="2">CBS 532.94</strain>
    </source>
</reference>
<evidence type="ECO:0000313" key="2">
    <source>
        <dbReference type="EMBL" id="KAK4233654.1"/>
    </source>
</evidence>
<dbReference type="Pfam" id="PF26639">
    <property type="entry name" value="Het-6_barrel"/>
    <property type="match status" value="1"/>
</dbReference>
<accession>A0AAN7C1Q2</accession>
<dbReference type="InterPro" id="IPR052895">
    <property type="entry name" value="HetReg/Transcr_Mod"/>
</dbReference>
<organism evidence="2 3">
    <name type="scientific">Achaetomium macrosporum</name>
    <dbReference type="NCBI Taxonomy" id="79813"/>
    <lineage>
        <taxon>Eukaryota</taxon>
        <taxon>Fungi</taxon>
        <taxon>Dikarya</taxon>
        <taxon>Ascomycota</taxon>
        <taxon>Pezizomycotina</taxon>
        <taxon>Sordariomycetes</taxon>
        <taxon>Sordariomycetidae</taxon>
        <taxon>Sordariales</taxon>
        <taxon>Chaetomiaceae</taxon>
        <taxon>Achaetomium</taxon>
    </lineage>
</organism>
<reference evidence="2" key="1">
    <citation type="journal article" date="2023" name="Mol. Phylogenet. Evol.">
        <title>Genome-scale phylogeny and comparative genomics of the fungal order Sordariales.</title>
        <authorList>
            <person name="Hensen N."/>
            <person name="Bonometti L."/>
            <person name="Westerberg I."/>
            <person name="Brannstrom I.O."/>
            <person name="Guillou S."/>
            <person name="Cros-Aarteil S."/>
            <person name="Calhoun S."/>
            <person name="Haridas S."/>
            <person name="Kuo A."/>
            <person name="Mondo S."/>
            <person name="Pangilinan J."/>
            <person name="Riley R."/>
            <person name="LaButti K."/>
            <person name="Andreopoulos B."/>
            <person name="Lipzen A."/>
            <person name="Chen C."/>
            <person name="Yan M."/>
            <person name="Daum C."/>
            <person name="Ng V."/>
            <person name="Clum A."/>
            <person name="Steindorff A."/>
            <person name="Ohm R.A."/>
            <person name="Martin F."/>
            <person name="Silar P."/>
            <person name="Natvig D.O."/>
            <person name="Lalanne C."/>
            <person name="Gautier V."/>
            <person name="Ament-Velasquez S.L."/>
            <person name="Kruys A."/>
            <person name="Hutchinson M.I."/>
            <person name="Powell A.J."/>
            <person name="Barry K."/>
            <person name="Miller A.N."/>
            <person name="Grigoriev I.V."/>
            <person name="Debuchy R."/>
            <person name="Gladieux P."/>
            <person name="Hiltunen Thoren M."/>
            <person name="Johannesson H."/>
        </authorList>
    </citation>
    <scope>NUCLEOTIDE SEQUENCE</scope>
    <source>
        <strain evidence="2">CBS 532.94</strain>
    </source>
</reference>
<name>A0AAN7C1Q2_9PEZI</name>
<evidence type="ECO:0000259" key="1">
    <source>
        <dbReference type="Pfam" id="PF06985"/>
    </source>
</evidence>
<sequence length="584" mass="65955">MAFYKQLPLSSERPCFRLLEIEPASRPGDALRATAATYDLNNPCEIDYDALSYCWGKPGGTEVVTINGEEFPVMQSLAGALRQFRALQDDQQKLASMAGRKLWVDAVCISQGDNAEKSHQVALMRDIYANARRVFSWLGDADQHSHLAFDTLRRFSSVNAREAADVASLLLDEAEERRAAIQRFIRLPYFFRMWIVQEVVAAKEVTLFWGPHAIDVDAACAAMERITGSGFYPFSPETANISYVRRWRQAYHARGLSPDGEELDLRLFLDTRDRTATDPRDKIYSLRGITRERIAAGIQIDYDDPIRKVYTDFSKHLLRTRPDLQILSAVIIRHAASSSYDLPSYVPDWMQPKYGGGILQRYYRFKPTHLFRASGDTKPRITIADNDQNDAVTVEGFRFDTISRVIPIKSMLTRGEGSRMTVTEAVLYKLAEDAISTAAYPHTGEPAWMAYFRTLTADRNPLSPRISEGYRSEYFSCFSEFDLQHPSHIPSNLPDSFWEEISKTVQDIVEDKDLFVTGNGYIGLGHETCAVDDVVCVFSGGEVPYIVRAAGEHSYTFLGECYVHGIMDGEAMDGRGDFEQFTLV</sequence>
<dbReference type="PANTHER" id="PTHR24148">
    <property type="entry name" value="ANKYRIN REPEAT DOMAIN-CONTAINING PROTEIN 39 HOMOLOG-RELATED"/>
    <property type="match status" value="1"/>
</dbReference>
<dbReference type="InterPro" id="IPR010730">
    <property type="entry name" value="HET"/>
</dbReference>
<comment type="caution">
    <text evidence="2">The sequence shown here is derived from an EMBL/GenBank/DDBJ whole genome shotgun (WGS) entry which is preliminary data.</text>
</comment>
<keyword evidence="3" id="KW-1185">Reference proteome</keyword>
<protein>
    <submittedName>
        <fullName evidence="2">HET-domain-containing protein</fullName>
    </submittedName>
</protein>
<dbReference type="AlphaFoldDB" id="A0AAN7C1Q2"/>